<accession>A0A6N6WJG8</accession>
<comment type="caution">
    <text evidence="1">The sequence shown here is derived from an EMBL/GenBank/DDBJ whole genome shotgun (WGS) entry which is preliminary data.</text>
</comment>
<protein>
    <recommendedName>
        <fullName evidence="3">Type I restriction endonuclease subunit M</fullName>
    </recommendedName>
</protein>
<organism evidence="1 2">
    <name type="scientific">Paraburkholderia madseniana</name>
    <dbReference type="NCBI Taxonomy" id="2599607"/>
    <lineage>
        <taxon>Bacteria</taxon>
        <taxon>Pseudomonadati</taxon>
        <taxon>Pseudomonadota</taxon>
        <taxon>Betaproteobacteria</taxon>
        <taxon>Burkholderiales</taxon>
        <taxon>Burkholderiaceae</taxon>
        <taxon>Paraburkholderia</taxon>
    </lineage>
</organism>
<sequence length="99" mass="10988">MNPLSARPTPRPLTVGRLFATHGALEAVRAANASVGDLLTRHLHGDWGDLRAEDRRQNDVALENGLRVLSCYELPGNGKVWIITEWNRSVTTVLLPDDY</sequence>
<evidence type="ECO:0000313" key="1">
    <source>
        <dbReference type="EMBL" id="KAE8760837.1"/>
    </source>
</evidence>
<dbReference type="Proteomes" id="UP000463700">
    <property type="component" value="Unassembled WGS sequence"/>
</dbReference>
<gene>
    <name evidence="1" type="ORF">FSO04_06320</name>
</gene>
<dbReference type="RefSeq" id="WP_154558869.1">
    <property type="nucleotide sequence ID" value="NZ_VOSW01000008.1"/>
</dbReference>
<dbReference type="OrthoDB" id="5522207at2"/>
<dbReference type="AlphaFoldDB" id="A0A6N6WJG8"/>
<evidence type="ECO:0008006" key="3">
    <source>
        <dbReference type="Google" id="ProtNLM"/>
    </source>
</evidence>
<reference evidence="1 2" key="1">
    <citation type="journal article" date="2020" name="Int. J. Syst. Evol. Microbiol.">
        <title>Paraburkholderia madseniana sp. nov., a phenolic acid-degrading bacterium isolated from acidic forest soil.</title>
        <authorList>
            <person name="Wilhelm R.C."/>
            <person name="Murphy S.J.L."/>
            <person name="Feriancek N.M."/>
            <person name="Karasz D.C."/>
            <person name="DeRito C.M."/>
            <person name="Newman J.D."/>
            <person name="Buckley D.H."/>
        </authorList>
    </citation>
    <scope>NUCLEOTIDE SEQUENCE [LARGE SCALE GENOMIC DNA]</scope>
    <source>
        <strain evidence="1 2">RP11</strain>
    </source>
</reference>
<dbReference type="EMBL" id="VOSW01000008">
    <property type="protein sequence ID" value="KAE8760837.1"/>
    <property type="molecule type" value="Genomic_DNA"/>
</dbReference>
<evidence type="ECO:0000313" key="2">
    <source>
        <dbReference type="Proteomes" id="UP000463700"/>
    </source>
</evidence>
<name>A0A6N6WJG8_9BURK</name>
<proteinExistence type="predicted"/>